<keyword evidence="1" id="KW-1133">Transmembrane helix</keyword>
<reference evidence="2" key="1">
    <citation type="journal article" date="2020" name="Stud. Mycol.">
        <title>101 Dothideomycetes genomes: a test case for predicting lifestyles and emergence of pathogens.</title>
        <authorList>
            <person name="Haridas S."/>
            <person name="Albert R."/>
            <person name="Binder M."/>
            <person name="Bloem J."/>
            <person name="Labutti K."/>
            <person name="Salamov A."/>
            <person name="Andreopoulos B."/>
            <person name="Baker S."/>
            <person name="Barry K."/>
            <person name="Bills G."/>
            <person name="Bluhm B."/>
            <person name="Cannon C."/>
            <person name="Castanera R."/>
            <person name="Culley D."/>
            <person name="Daum C."/>
            <person name="Ezra D."/>
            <person name="Gonzalez J."/>
            <person name="Henrissat B."/>
            <person name="Kuo A."/>
            <person name="Liang C."/>
            <person name="Lipzen A."/>
            <person name="Lutzoni F."/>
            <person name="Magnuson J."/>
            <person name="Mondo S."/>
            <person name="Nolan M."/>
            <person name="Ohm R."/>
            <person name="Pangilinan J."/>
            <person name="Park H.-J."/>
            <person name="Ramirez L."/>
            <person name="Alfaro M."/>
            <person name="Sun H."/>
            <person name="Tritt A."/>
            <person name="Yoshinaga Y."/>
            <person name="Zwiers L.-H."/>
            <person name="Turgeon B."/>
            <person name="Goodwin S."/>
            <person name="Spatafora J."/>
            <person name="Crous P."/>
            <person name="Grigoriev I."/>
        </authorList>
    </citation>
    <scope>NUCLEOTIDE SEQUENCE</scope>
    <source>
        <strain evidence="2">CBS 122368</strain>
    </source>
</reference>
<dbReference type="InterPro" id="IPR036291">
    <property type="entry name" value="NAD(P)-bd_dom_sf"/>
</dbReference>
<dbReference type="GO" id="GO:0005789">
    <property type="term" value="C:endoplasmic reticulum membrane"/>
    <property type="evidence" value="ECO:0007669"/>
    <property type="project" value="TreeGrafter"/>
</dbReference>
<dbReference type="AlphaFoldDB" id="A0A6A6IBU7"/>
<organism evidence="2 3">
    <name type="scientific">Trematosphaeria pertusa</name>
    <dbReference type="NCBI Taxonomy" id="390896"/>
    <lineage>
        <taxon>Eukaryota</taxon>
        <taxon>Fungi</taxon>
        <taxon>Dikarya</taxon>
        <taxon>Ascomycota</taxon>
        <taxon>Pezizomycotina</taxon>
        <taxon>Dothideomycetes</taxon>
        <taxon>Pleosporomycetidae</taxon>
        <taxon>Pleosporales</taxon>
        <taxon>Massarineae</taxon>
        <taxon>Trematosphaeriaceae</taxon>
        <taxon>Trematosphaeria</taxon>
    </lineage>
</organism>
<dbReference type="SUPFAM" id="SSF51735">
    <property type="entry name" value="NAD(P)-binding Rossmann-fold domains"/>
    <property type="match status" value="1"/>
</dbReference>
<dbReference type="OrthoDB" id="10267115at2759"/>
<dbReference type="GeneID" id="54582480"/>
<dbReference type="InterPro" id="IPR002347">
    <property type="entry name" value="SDR_fam"/>
</dbReference>
<dbReference type="Gene3D" id="3.40.50.720">
    <property type="entry name" value="NAD(P)-binding Rossmann-like Domain"/>
    <property type="match status" value="1"/>
</dbReference>
<evidence type="ECO:0000256" key="1">
    <source>
        <dbReference type="SAM" id="Phobius"/>
    </source>
</evidence>
<dbReference type="PANTHER" id="PTHR43550">
    <property type="entry name" value="3-KETODIHYDROSPHINGOSINE REDUCTASE"/>
    <property type="match status" value="1"/>
</dbReference>
<feature type="transmembrane region" description="Helical" evidence="1">
    <location>
        <begin position="303"/>
        <end position="323"/>
    </location>
</feature>
<accession>A0A6A6IBU7</accession>
<keyword evidence="3" id="KW-1185">Reference proteome</keyword>
<evidence type="ECO:0000313" key="3">
    <source>
        <dbReference type="Proteomes" id="UP000800094"/>
    </source>
</evidence>
<dbReference type="PRINTS" id="PR00081">
    <property type="entry name" value="GDHRDH"/>
</dbReference>
<dbReference type="Pfam" id="PF00106">
    <property type="entry name" value="adh_short"/>
    <property type="match status" value="1"/>
</dbReference>
<dbReference type="RefSeq" id="XP_033683049.1">
    <property type="nucleotide sequence ID" value="XM_033829150.1"/>
</dbReference>
<dbReference type="GO" id="GO:0030148">
    <property type="term" value="P:sphingolipid biosynthetic process"/>
    <property type="evidence" value="ECO:0007669"/>
    <property type="project" value="TreeGrafter"/>
</dbReference>
<gene>
    <name evidence="2" type="ORF">BU26DRAFT_519817</name>
</gene>
<keyword evidence="1" id="KW-0472">Membrane</keyword>
<dbReference type="Proteomes" id="UP000800094">
    <property type="component" value="Unassembled WGS sequence"/>
</dbReference>
<dbReference type="EMBL" id="ML987196">
    <property type="protein sequence ID" value="KAF2248045.1"/>
    <property type="molecule type" value="Genomic_DNA"/>
</dbReference>
<proteinExistence type="predicted"/>
<sequence>MTKDNMRGQTVFITGGSRGLGKEIAKILVSRGAHVTIFARSPATLEQARNSIIAHRLDQRQEVNAVSVDLSDASKVESVFKSQPRTPDALYCVAGGSAAECGFMTQIQPSDLDTCMKNNYFTSAYAAQAVLKSWTASDDAPARETLNRKVRRIVFVNSVAALCPLPGYTAYARGSSMPKETRASSCSFPAAAKCAVRALADTLRMEVLRYSNSAVTYKIHCAFPSNFISESFIEEQERKPALTKRIEGTTGAISELEKKFPSAEKMAGKILAGVQSGDFAVCDDSVESGLFWANMVGTSPKRGWGVVDSLYAFVVGLFVWPVLRRYFDSLCRADGE</sequence>
<keyword evidence="1" id="KW-0812">Transmembrane</keyword>
<protein>
    <submittedName>
        <fullName evidence="2">Short chain dehydrogenase/ reductase</fullName>
    </submittedName>
</protein>
<dbReference type="PANTHER" id="PTHR43550:SF3">
    <property type="entry name" value="3-KETODIHYDROSPHINGOSINE REDUCTASE"/>
    <property type="match status" value="1"/>
</dbReference>
<evidence type="ECO:0000313" key="2">
    <source>
        <dbReference type="EMBL" id="KAF2248045.1"/>
    </source>
</evidence>
<name>A0A6A6IBU7_9PLEO</name>
<dbReference type="GO" id="GO:0047560">
    <property type="term" value="F:3-dehydrosphinganine reductase activity"/>
    <property type="evidence" value="ECO:0007669"/>
    <property type="project" value="TreeGrafter"/>
</dbReference>
<dbReference type="GO" id="GO:0006666">
    <property type="term" value="P:3-keto-sphinganine metabolic process"/>
    <property type="evidence" value="ECO:0007669"/>
    <property type="project" value="TreeGrafter"/>
</dbReference>